<dbReference type="Proteomes" id="UP000515123">
    <property type="component" value="Linkage group 17"/>
</dbReference>
<feature type="compositionally biased region" description="Acidic residues" evidence="1">
    <location>
        <begin position="81"/>
        <end position="90"/>
    </location>
</feature>
<reference evidence="3" key="2">
    <citation type="submission" date="2025-08" db="UniProtKB">
        <authorList>
            <consortium name="RefSeq"/>
        </authorList>
    </citation>
    <scope>IDENTIFICATION</scope>
    <source>
        <tissue evidence="3">Leaf</tissue>
    </source>
</reference>
<dbReference type="RefSeq" id="XP_020107370.1">
    <property type="nucleotide sequence ID" value="XM_020251781.1"/>
</dbReference>
<dbReference type="OrthoDB" id="685187at2759"/>
<dbReference type="GeneID" id="109723424"/>
<evidence type="ECO:0000313" key="2">
    <source>
        <dbReference type="Proteomes" id="UP000515123"/>
    </source>
</evidence>
<sequence>MERAEVDTTRPFRSVKEAVAVFGERFLVGDAASSSCHKPNSNAKLGVSPPKPPMYSAASSPRSYSSSAAQLNQEANREYDEHEPEDEAEPEPVILSSLKKLEAELAETKQDVVLLKKRESEMDLAVASLNAQLHKSLSKLAEIDAAKAAESSTEIEEGPYKIRSNRWGEKNEEMRMSFEYLPSLAQALRLGEVEDDFGARRKRKAQKEEKKKKKKPIVPLIGDLLFFRRKSSGGDDENHFLYAQSFL</sequence>
<accession>A0A6P5GPM0</accession>
<feature type="region of interest" description="Disordered" evidence="1">
    <location>
        <begin position="32"/>
        <end position="93"/>
    </location>
</feature>
<gene>
    <name evidence="3" type="primary">LOC109723424</name>
</gene>
<reference evidence="2" key="1">
    <citation type="journal article" date="2015" name="Nat. Genet.">
        <title>The pineapple genome and the evolution of CAM photosynthesis.</title>
        <authorList>
            <person name="Ming R."/>
            <person name="VanBuren R."/>
            <person name="Wai C.M."/>
            <person name="Tang H."/>
            <person name="Schatz M.C."/>
            <person name="Bowers J.E."/>
            <person name="Lyons E."/>
            <person name="Wang M.L."/>
            <person name="Chen J."/>
            <person name="Biggers E."/>
            <person name="Zhang J."/>
            <person name="Huang L."/>
            <person name="Zhang L."/>
            <person name="Miao W."/>
            <person name="Zhang J."/>
            <person name="Ye Z."/>
            <person name="Miao C."/>
            <person name="Lin Z."/>
            <person name="Wang H."/>
            <person name="Zhou H."/>
            <person name="Yim W.C."/>
            <person name="Priest H.D."/>
            <person name="Zheng C."/>
            <person name="Woodhouse M."/>
            <person name="Edger P.P."/>
            <person name="Guyot R."/>
            <person name="Guo H.B."/>
            <person name="Guo H."/>
            <person name="Zheng G."/>
            <person name="Singh R."/>
            <person name="Sharma A."/>
            <person name="Min X."/>
            <person name="Zheng Y."/>
            <person name="Lee H."/>
            <person name="Gurtowski J."/>
            <person name="Sedlazeck F.J."/>
            <person name="Harkess A."/>
            <person name="McKain M.R."/>
            <person name="Liao Z."/>
            <person name="Fang J."/>
            <person name="Liu J."/>
            <person name="Zhang X."/>
            <person name="Zhang Q."/>
            <person name="Hu W."/>
            <person name="Qin Y."/>
            <person name="Wang K."/>
            <person name="Chen L.Y."/>
            <person name="Shirley N."/>
            <person name="Lin Y.R."/>
            <person name="Liu L.Y."/>
            <person name="Hernandez A.G."/>
            <person name="Wright C.L."/>
            <person name="Bulone V."/>
            <person name="Tuskan G.A."/>
            <person name="Heath K."/>
            <person name="Zee F."/>
            <person name="Moore P.H."/>
            <person name="Sunkar R."/>
            <person name="Leebens-Mack J.H."/>
            <person name="Mockler T."/>
            <person name="Bennetzen J.L."/>
            <person name="Freeling M."/>
            <person name="Sankoff D."/>
            <person name="Paterson A.H."/>
            <person name="Zhu X."/>
            <person name="Yang X."/>
            <person name="Smith J.A."/>
            <person name="Cushman J.C."/>
            <person name="Paull R.E."/>
            <person name="Yu Q."/>
        </authorList>
    </citation>
    <scope>NUCLEOTIDE SEQUENCE [LARGE SCALE GENOMIC DNA]</scope>
    <source>
        <strain evidence="2">cv. F153</strain>
    </source>
</reference>
<dbReference type="AlphaFoldDB" id="A0A6P5GPM0"/>
<evidence type="ECO:0000313" key="3">
    <source>
        <dbReference type="RefSeq" id="XP_020107370.1"/>
    </source>
</evidence>
<name>A0A6P5GPM0_ANACO</name>
<keyword evidence="2" id="KW-1185">Reference proteome</keyword>
<proteinExistence type="predicted"/>
<feature type="compositionally biased region" description="Low complexity" evidence="1">
    <location>
        <begin position="56"/>
        <end position="69"/>
    </location>
</feature>
<organism evidence="2 3">
    <name type="scientific">Ananas comosus</name>
    <name type="common">Pineapple</name>
    <name type="synonym">Ananas ananas</name>
    <dbReference type="NCBI Taxonomy" id="4615"/>
    <lineage>
        <taxon>Eukaryota</taxon>
        <taxon>Viridiplantae</taxon>
        <taxon>Streptophyta</taxon>
        <taxon>Embryophyta</taxon>
        <taxon>Tracheophyta</taxon>
        <taxon>Spermatophyta</taxon>
        <taxon>Magnoliopsida</taxon>
        <taxon>Liliopsida</taxon>
        <taxon>Poales</taxon>
        <taxon>Bromeliaceae</taxon>
        <taxon>Bromelioideae</taxon>
        <taxon>Ananas</taxon>
    </lineage>
</organism>
<evidence type="ECO:0000256" key="1">
    <source>
        <dbReference type="SAM" id="MobiDB-lite"/>
    </source>
</evidence>
<protein>
    <submittedName>
        <fullName evidence="3">WEB family protein At3g51220</fullName>
    </submittedName>
</protein>
<feature type="compositionally biased region" description="Polar residues" evidence="1">
    <location>
        <begin position="32"/>
        <end position="43"/>
    </location>
</feature>